<evidence type="ECO:0000313" key="4">
    <source>
        <dbReference type="EMBL" id="CAI4212424.1"/>
    </source>
</evidence>
<comment type="similarity">
    <text evidence="1">Belongs to the class-A beta-lactamase family.</text>
</comment>
<proteinExistence type="inferred from homology"/>
<dbReference type="Gene3D" id="3.40.710.10">
    <property type="entry name" value="DD-peptidase/beta-lactamase superfamily"/>
    <property type="match status" value="1"/>
</dbReference>
<gene>
    <name evidence="4" type="ORF">PPNO1_LOCUS2182</name>
</gene>
<keyword evidence="2" id="KW-0378">Hydrolase</keyword>
<dbReference type="PANTHER" id="PTHR43283:SF17">
    <property type="entry name" value="(LOVD), PUTATIVE (AFU_ORTHOLOGUE AFUA_5G00920)-RELATED"/>
    <property type="match status" value="1"/>
</dbReference>
<dbReference type="InterPro" id="IPR012338">
    <property type="entry name" value="Beta-lactam/transpept-like"/>
</dbReference>
<keyword evidence="5" id="KW-1185">Reference proteome</keyword>
<dbReference type="InterPro" id="IPR001466">
    <property type="entry name" value="Beta-lactam-related"/>
</dbReference>
<dbReference type="GO" id="GO:0016787">
    <property type="term" value="F:hydrolase activity"/>
    <property type="evidence" value="ECO:0007669"/>
    <property type="project" value="UniProtKB-KW"/>
</dbReference>
<comment type="caution">
    <text evidence="4">The sequence shown here is derived from an EMBL/GenBank/DDBJ whole genome shotgun (WGS) entry which is preliminary data.</text>
</comment>
<name>A0A9P1GX87_9PEZI</name>
<dbReference type="SUPFAM" id="SSF56601">
    <property type="entry name" value="beta-lactamase/transpeptidase-like"/>
    <property type="match status" value="1"/>
</dbReference>
<organism evidence="4 5">
    <name type="scientific">Parascedosporium putredinis</name>
    <dbReference type="NCBI Taxonomy" id="1442378"/>
    <lineage>
        <taxon>Eukaryota</taxon>
        <taxon>Fungi</taxon>
        <taxon>Dikarya</taxon>
        <taxon>Ascomycota</taxon>
        <taxon>Pezizomycotina</taxon>
        <taxon>Sordariomycetes</taxon>
        <taxon>Hypocreomycetidae</taxon>
        <taxon>Microascales</taxon>
        <taxon>Microascaceae</taxon>
        <taxon>Parascedosporium</taxon>
    </lineage>
</organism>
<dbReference type="EMBL" id="CALLCH030000004">
    <property type="protein sequence ID" value="CAI4212424.1"/>
    <property type="molecule type" value="Genomic_DNA"/>
</dbReference>
<accession>A0A9P1GX87</accession>
<protein>
    <recommendedName>
        <fullName evidence="3">Beta-lactamase-related domain-containing protein</fullName>
    </recommendedName>
</protein>
<dbReference type="InterPro" id="IPR050789">
    <property type="entry name" value="Diverse_Enzym_Activities"/>
</dbReference>
<dbReference type="Proteomes" id="UP000838763">
    <property type="component" value="Unassembled WGS sequence"/>
</dbReference>
<sequence length="100" mass="10897">MDHHDFETNIQTGIAKGNIRGAVLCAADASGHFTYQKAVGERILLTGQHRPQQLDDVLYLASATKLITTIAALQCVDRGLLNLMTTWAPLHPSLPLGRFS</sequence>
<reference evidence="4" key="1">
    <citation type="submission" date="2022-11" db="EMBL/GenBank/DDBJ databases">
        <authorList>
            <person name="Scott C."/>
            <person name="Bruce N."/>
        </authorList>
    </citation>
    <scope>NUCLEOTIDE SEQUENCE</scope>
</reference>
<dbReference type="AlphaFoldDB" id="A0A9P1GX87"/>
<dbReference type="OrthoDB" id="4950851at2759"/>
<evidence type="ECO:0000256" key="1">
    <source>
        <dbReference type="ARBA" id="ARBA00009009"/>
    </source>
</evidence>
<dbReference type="PANTHER" id="PTHR43283">
    <property type="entry name" value="BETA-LACTAMASE-RELATED"/>
    <property type="match status" value="1"/>
</dbReference>
<evidence type="ECO:0000259" key="3">
    <source>
        <dbReference type="Pfam" id="PF00144"/>
    </source>
</evidence>
<feature type="domain" description="Beta-lactamase-related" evidence="3">
    <location>
        <begin position="6"/>
        <end position="83"/>
    </location>
</feature>
<evidence type="ECO:0000256" key="2">
    <source>
        <dbReference type="ARBA" id="ARBA00022801"/>
    </source>
</evidence>
<evidence type="ECO:0000313" key="5">
    <source>
        <dbReference type="Proteomes" id="UP000838763"/>
    </source>
</evidence>
<dbReference type="Pfam" id="PF00144">
    <property type="entry name" value="Beta-lactamase"/>
    <property type="match status" value="1"/>
</dbReference>